<dbReference type="EMBL" id="JAABNR010000006">
    <property type="protein sequence ID" value="NBZ87429.1"/>
    <property type="molecule type" value="Genomic_DNA"/>
</dbReference>
<dbReference type="InterPro" id="IPR051474">
    <property type="entry name" value="Anti-sigma-K/W_factor"/>
</dbReference>
<dbReference type="Proteomes" id="UP001193501">
    <property type="component" value="Unassembled WGS sequence"/>
</dbReference>
<feature type="domain" description="Anti-sigma K factor RskA C-terminal" evidence="1">
    <location>
        <begin position="89"/>
        <end position="201"/>
    </location>
</feature>
<protein>
    <submittedName>
        <fullName evidence="2">Anti-sigma factor</fullName>
    </submittedName>
</protein>
<evidence type="ECO:0000259" key="1">
    <source>
        <dbReference type="Pfam" id="PF10099"/>
    </source>
</evidence>
<dbReference type="InterPro" id="IPR018764">
    <property type="entry name" value="RskA_C"/>
</dbReference>
<dbReference type="Pfam" id="PF10099">
    <property type="entry name" value="RskA_C"/>
    <property type="match status" value="1"/>
</dbReference>
<dbReference type="AlphaFoldDB" id="A0AAE4Y912"/>
<comment type="caution">
    <text evidence="2">The sequence shown here is derived from an EMBL/GenBank/DDBJ whole genome shotgun (WGS) entry which is preliminary data.</text>
</comment>
<sequence length="210" mass="21949">MTATDQDDDLLAAEYVLGTLPLEDRALAERRLREPGFAARVAEWERRLSGLNPEFAEAPAPDLMPAIEARLFPQAPAPSRWQGLRLWGASALSALAVVAYLALTPVQPDFTAVILAETGGLEYDAQLSGRQMVVSLKSGSLPGPDQAHELWLIVGDAAPVSLGLLGAETRIAFAAPPEGAILAVSLEPAGGSPTGQPTGPVLALGALKRS</sequence>
<evidence type="ECO:0000313" key="3">
    <source>
        <dbReference type="Proteomes" id="UP001193501"/>
    </source>
</evidence>
<dbReference type="PANTHER" id="PTHR37461:SF1">
    <property type="entry name" value="ANTI-SIGMA-K FACTOR RSKA"/>
    <property type="match status" value="1"/>
</dbReference>
<dbReference type="GO" id="GO:0006417">
    <property type="term" value="P:regulation of translation"/>
    <property type="evidence" value="ECO:0007669"/>
    <property type="project" value="TreeGrafter"/>
</dbReference>
<accession>A0AAE4Y912</accession>
<dbReference type="GO" id="GO:0016989">
    <property type="term" value="F:sigma factor antagonist activity"/>
    <property type="evidence" value="ECO:0007669"/>
    <property type="project" value="TreeGrafter"/>
</dbReference>
<organism evidence="2 3">
    <name type="scientific">Stagnihabitans tardus</name>
    <dbReference type="NCBI Taxonomy" id="2699202"/>
    <lineage>
        <taxon>Bacteria</taxon>
        <taxon>Pseudomonadati</taxon>
        <taxon>Pseudomonadota</taxon>
        <taxon>Alphaproteobacteria</taxon>
        <taxon>Rhodobacterales</taxon>
        <taxon>Paracoccaceae</taxon>
        <taxon>Stagnihabitans</taxon>
    </lineage>
</organism>
<keyword evidence="3" id="KW-1185">Reference proteome</keyword>
<dbReference type="PANTHER" id="PTHR37461">
    <property type="entry name" value="ANTI-SIGMA-K FACTOR RSKA"/>
    <property type="match status" value="1"/>
</dbReference>
<name>A0AAE4Y912_9RHOB</name>
<dbReference type="GO" id="GO:0005886">
    <property type="term" value="C:plasma membrane"/>
    <property type="evidence" value="ECO:0007669"/>
    <property type="project" value="InterPro"/>
</dbReference>
<proteinExistence type="predicted"/>
<reference evidence="2" key="1">
    <citation type="submission" date="2020-01" db="EMBL/GenBank/DDBJ databases">
        <authorList>
            <person name="Chen W.-M."/>
        </authorList>
    </citation>
    <scope>NUCLEOTIDE SEQUENCE</scope>
    <source>
        <strain evidence="2">CYK-10</strain>
    </source>
</reference>
<gene>
    <name evidence="2" type="ORF">GV832_07535</name>
</gene>
<evidence type="ECO:0000313" key="2">
    <source>
        <dbReference type="EMBL" id="NBZ87429.1"/>
    </source>
</evidence>
<dbReference type="RefSeq" id="WP_168774247.1">
    <property type="nucleotide sequence ID" value="NZ_JAABNR010000006.1"/>
</dbReference>